<keyword evidence="3" id="KW-0496">Mitochondrion</keyword>
<keyword evidence="2" id="KW-0732">Signal</keyword>
<reference evidence="3" key="1">
    <citation type="submission" date="2019-03" db="EMBL/GenBank/DDBJ databases">
        <title>Largest Complete Mitochondrial Genome of a Gymnosperm, Sitka Spruce (Picea sitchensis), Indicates Complex Physical Structure.</title>
        <authorList>
            <person name="Jackman S.D."/>
            <person name="Coombe L."/>
            <person name="Warren R."/>
            <person name="Kirk H."/>
            <person name="Trinh E."/>
            <person name="McLeod T."/>
            <person name="Pleasance S."/>
            <person name="Pandoh P."/>
            <person name="Zhao Y."/>
            <person name="Coope R."/>
            <person name="Bousquet J."/>
            <person name="Bohlmann J.C."/>
            <person name="Jones S.J.M."/>
            <person name="Birol I."/>
        </authorList>
    </citation>
    <scope>NUCLEOTIDE SEQUENCE</scope>
    <source>
        <strain evidence="3">Q903</strain>
    </source>
</reference>
<geneLocation type="mitochondrion" evidence="3"/>
<dbReference type="EMBL" id="MK697702">
    <property type="protein sequence ID" value="QHR91636.1"/>
    <property type="molecule type" value="Genomic_DNA"/>
</dbReference>
<sequence length="88" mass="10216">MGRIITSITVCPMLFPIVLAVEPSREMRRLEQRRAPMDSHWLIPTGLFPISRKYLLSFVLPLLLCMCTLSADVVYGKLRRRYICISYV</sequence>
<evidence type="ECO:0000256" key="1">
    <source>
        <dbReference type="SAM" id="Phobius"/>
    </source>
</evidence>
<feature type="signal peptide" evidence="2">
    <location>
        <begin position="1"/>
        <end position="20"/>
    </location>
</feature>
<feature type="chain" id="PRO_5025388020" evidence="2">
    <location>
        <begin position="21"/>
        <end position="88"/>
    </location>
</feature>
<evidence type="ECO:0000256" key="2">
    <source>
        <dbReference type="SAM" id="SignalP"/>
    </source>
</evidence>
<protein>
    <submittedName>
        <fullName evidence="3">Uncharacterized protein</fullName>
    </submittedName>
</protein>
<accession>A0A6B9XWZ0</accession>
<proteinExistence type="predicted"/>
<name>A0A6B9XWZ0_PICSI</name>
<evidence type="ECO:0000313" key="3">
    <source>
        <dbReference type="EMBL" id="QHR91636.1"/>
    </source>
</evidence>
<keyword evidence="1" id="KW-0472">Membrane</keyword>
<keyword evidence="1" id="KW-0812">Transmembrane</keyword>
<feature type="transmembrane region" description="Helical" evidence="1">
    <location>
        <begin position="54"/>
        <end position="75"/>
    </location>
</feature>
<keyword evidence="1" id="KW-1133">Transmembrane helix</keyword>
<dbReference type="AlphaFoldDB" id="A0A6B9XWZ0"/>
<gene>
    <name evidence="3" type="primary">orf05703</name>
    <name evidence="3" type="ORF">Q903MT_gene5671</name>
</gene>
<organism evidence="3">
    <name type="scientific">Picea sitchensis</name>
    <name type="common">Sitka spruce</name>
    <name type="synonym">Pinus sitchensis</name>
    <dbReference type="NCBI Taxonomy" id="3332"/>
    <lineage>
        <taxon>Eukaryota</taxon>
        <taxon>Viridiplantae</taxon>
        <taxon>Streptophyta</taxon>
        <taxon>Embryophyta</taxon>
        <taxon>Tracheophyta</taxon>
        <taxon>Spermatophyta</taxon>
        <taxon>Pinopsida</taxon>
        <taxon>Pinidae</taxon>
        <taxon>Conifers I</taxon>
        <taxon>Pinales</taxon>
        <taxon>Pinaceae</taxon>
        <taxon>Picea</taxon>
    </lineage>
</organism>